<dbReference type="Pfam" id="PF00015">
    <property type="entry name" value="MCPsignal"/>
    <property type="match status" value="1"/>
</dbReference>
<dbReference type="InterPro" id="IPR013656">
    <property type="entry name" value="PAS_4"/>
</dbReference>
<evidence type="ECO:0000256" key="5">
    <source>
        <dbReference type="PROSITE-ProRule" id="PRU00284"/>
    </source>
</evidence>
<dbReference type="PRINTS" id="PR00260">
    <property type="entry name" value="CHEMTRNSDUCR"/>
</dbReference>
<gene>
    <name evidence="11" type="ORF">CHH28_18800</name>
</gene>
<name>A0A222FP74_9GAMM</name>
<dbReference type="Pfam" id="PF18947">
    <property type="entry name" value="HAMP_2"/>
    <property type="match status" value="1"/>
</dbReference>
<dbReference type="OrthoDB" id="9765776at2"/>
<dbReference type="SMART" id="SM00283">
    <property type="entry name" value="MA"/>
    <property type="match status" value="1"/>
</dbReference>
<evidence type="ECO:0000259" key="9">
    <source>
        <dbReference type="PROSITE" id="PS50112"/>
    </source>
</evidence>
<dbReference type="EMBL" id="CP022530">
    <property type="protein sequence ID" value="ASP40590.1"/>
    <property type="molecule type" value="Genomic_DNA"/>
</dbReference>
<dbReference type="InterPro" id="IPR035965">
    <property type="entry name" value="PAS-like_dom_sf"/>
</dbReference>
<evidence type="ECO:0000259" key="10">
    <source>
        <dbReference type="PROSITE" id="PS50113"/>
    </source>
</evidence>
<dbReference type="InterPro" id="IPR000700">
    <property type="entry name" value="PAS-assoc_C"/>
</dbReference>
<feature type="domain" description="Methyl-accepting transducer" evidence="8">
    <location>
        <begin position="621"/>
        <end position="850"/>
    </location>
</feature>
<dbReference type="Pfam" id="PF08448">
    <property type="entry name" value="PAS_4"/>
    <property type="match status" value="1"/>
</dbReference>
<evidence type="ECO:0000256" key="3">
    <source>
        <dbReference type="ARBA" id="ARBA00023224"/>
    </source>
</evidence>
<feature type="region of interest" description="Disordered" evidence="7">
    <location>
        <begin position="873"/>
        <end position="910"/>
    </location>
</feature>
<keyword evidence="3 5" id="KW-0807">Transducer</keyword>
<dbReference type="PROSITE" id="PS50112">
    <property type="entry name" value="PAS"/>
    <property type="match status" value="1"/>
</dbReference>
<evidence type="ECO:0000313" key="11">
    <source>
        <dbReference type="EMBL" id="ASP40590.1"/>
    </source>
</evidence>
<dbReference type="FunFam" id="1.10.287.950:FF:000001">
    <property type="entry name" value="Methyl-accepting chemotaxis sensory transducer"/>
    <property type="match status" value="1"/>
</dbReference>
<dbReference type="CDD" id="cd11386">
    <property type="entry name" value="MCP_signal"/>
    <property type="match status" value="1"/>
</dbReference>
<feature type="compositionally biased region" description="Low complexity" evidence="7">
    <location>
        <begin position="647"/>
        <end position="659"/>
    </location>
</feature>
<protein>
    <submittedName>
        <fullName evidence="11">Chemotaxis protein</fullName>
    </submittedName>
</protein>
<feature type="region of interest" description="Disordered" evidence="7">
    <location>
        <begin position="635"/>
        <end position="659"/>
    </location>
</feature>
<keyword evidence="12" id="KW-1185">Reference proteome</keyword>
<dbReference type="InterPro" id="IPR004089">
    <property type="entry name" value="MCPsignal_dom"/>
</dbReference>
<evidence type="ECO:0000256" key="7">
    <source>
        <dbReference type="SAM" id="MobiDB-lite"/>
    </source>
</evidence>
<dbReference type="PROSITE" id="PS50113">
    <property type="entry name" value="PAC"/>
    <property type="match status" value="1"/>
</dbReference>
<dbReference type="SUPFAM" id="SSF58104">
    <property type="entry name" value="Methyl-accepting chemotaxis protein (MCP) signaling domain"/>
    <property type="match status" value="1"/>
</dbReference>
<accession>A0A222FP74</accession>
<dbReference type="GO" id="GO:0006935">
    <property type="term" value="P:chemotaxis"/>
    <property type="evidence" value="ECO:0007669"/>
    <property type="project" value="InterPro"/>
</dbReference>
<feature type="domain" description="PAC" evidence="10">
    <location>
        <begin position="86"/>
        <end position="140"/>
    </location>
</feature>
<dbReference type="SMART" id="SM00091">
    <property type="entry name" value="PAS"/>
    <property type="match status" value="4"/>
</dbReference>
<dbReference type="Gene3D" id="1.10.287.950">
    <property type="entry name" value="Methyl-accepting chemotaxis protein"/>
    <property type="match status" value="1"/>
</dbReference>
<feature type="compositionally biased region" description="Low complexity" evidence="7">
    <location>
        <begin position="880"/>
        <end position="901"/>
    </location>
</feature>
<dbReference type="GO" id="GO:0007165">
    <property type="term" value="P:signal transduction"/>
    <property type="evidence" value="ECO:0007669"/>
    <property type="project" value="UniProtKB-KW"/>
</dbReference>
<feature type="domain" description="PAS" evidence="9">
    <location>
        <begin position="29"/>
        <end position="69"/>
    </location>
</feature>
<dbReference type="FunFam" id="3.30.450.20:FF:000075">
    <property type="entry name" value="Methyl-accepting chemotaxis protein"/>
    <property type="match status" value="2"/>
</dbReference>
<keyword evidence="2" id="KW-0488">Methylation</keyword>
<dbReference type="PANTHER" id="PTHR43531">
    <property type="entry name" value="PROTEIN ICFG"/>
    <property type="match status" value="1"/>
</dbReference>
<dbReference type="Proteomes" id="UP000202440">
    <property type="component" value="Chromosome"/>
</dbReference>
<feature type="coiled-coil region" evidence="6">
    <location>
        <begin position="261"/>
        <end position="323"/>
    </location>
</feature>
<evidence type="ECO:0000256" key="2">
    <source>
        <dbReference type="ARBA" id="ARBA00022481"/>
    </source>
</evidence>
<dbReference type="Pfam" id="PF13188">
    <property type="entry name" value="PAS_8"/>
    <property type="match status" value="1"/>
</dbReference>
<dbReference type="GO" id="GO:0004888">
    <property type="term" value="F:transmembrane signaling receptor activity"/>
    <property type="evidence" value="ECO:0007669"/>
    <property type="project" value="InterPro"/>
</dbReference>
<dbReference type="InterPro" id="IPR003660">
    <property type="entry name" value="HAMP_dom"/>
</dbReference>
<evidence type="ECO:0000256" key="6">
    <source>
        <dbReference type="SAM" id="Coils"/>
    </source>
</evidence>
<dbReference type="SUPFAM" id="SSF55785">
    <property type="entry name" value="PYP-like sensor domain (PAS domain)"/>
    <property type="match status" value="1"/>
</dbReference>
<dbReference type="AlphaFoldDB" id="A0A222FP74"/>
<comment type="subcellular location">
    <subcellularLocation>
        <location evidence="1">Membrane</location>
    </subcellularLocation>
</comment>
<dbReference type="PROSITE" id="PS50111">
    <property type="entry name" value="CHEMOTAXIS_TRANSDUC_2"/>
    <property type="match status" value="1"/>
</dbReference>
<dbReference type="KEGG" id="bsan:CHH28_18800"/>
<comment type="similarity">
    <text evidence="4">Belongs to the methyl-accepting chemotaxis (MCP) protein family.</text>
</comment>
<dbReference type="InterPro" id="IPR051310">
    <property type="entry name" value="MCP_chemotaxis"/>
</dbReference>
<dbReference type="InterPro" id="IPR000014">
    <property type="entry name" value="PAS"/>
</dbReference>
<dbReference type="InterPro" id="IPR004090">
    <property type="entry name" value="Chemotax_Me-accpt_rcpt"/>
</dbReference>
<dbReference type="CDD" id="cd00130">
    <property type="entry name" value="PAS"/>
    <property type="match status" value="1"/>
</dbReference>
<keyword evidence="6" id="KW-0175">Coiled coil</keyword>
<dbReference type="GO" id="GO:0005886">
    <property type="term" value="C:plasma membrane"/>
    <property type="evidence" value="ECO:0007669"/>
    <property type="project" value="TreeGrafter"/>
</dbReference>
<evidence type="ECO:0000259" key="8">
    <source>
        <dbReference type="PROSITE" id="PS50111"/>
    </source>
</evidence>
<organism evidence="11 12">
    <name type="scientific">Bacterioplanes sanyensis</name>
    <dbReference type="NCBI Taxonomy" id="1249553"/>
    <lineage>
        <taxon>Bacteria</taxon>
        <taxon>Pseudomonadati</taxon>
        <taxon>Pseudomonadota</taxon>
        <taxon>Gammaproteobacteria</taxon>
        <taxon>Oceanospirillales</taxon>
        <taxon>Oceanospirillaceae</taxon>
        <taxon>Bacterioplanes</taxon>
    </lineage>
</organism>
<dbReference type="NCBIfam" id="TIGR00229">
    <property type="entry name" value="sensory_box"/>
    <property type="match status" value="1"/>
</dbReference>
<dbReference type="Gene3D" id="3.30.450.20">
    <property type="entry name" value="PAS domain"/>
    <property type="match status" value="4"/>
</dbReference>
<dbReference type="PANTHER" id="PTHR43531:SF14">
    <property type="entry name" value="METHYL-ACCEPTING CHEMOTAXIS PROTEIN I-RELATED"/>
    <property type="match status" value="1"/>
</dbReference>
<evidence type="ECO:0000256" key="1">
    <source>
        <dbReference type="ARBA" id="ARBA00004370"/>
    </source>
</evidence>
<reference evidence="11 12" key="1">
    <citation type="submission" date="2017-07" db="EMBL/GenBank/DDBJ databases">
        <title>Annotated genome sequence of Bacterioplanes sanyensis isolated from Red Sea.</title>
        <authorList>
            <person name="Rehman Z.U."/>
        </authorList>
    </citation>
    <scope>NUCLEOTIDE SEQUENCE [LARGE SCALE GENOMIC DNA]</scope>
    <source>
        <strain evidence="11 12">NV9</strain>
    </source>
</reference>
<proteinExistence type="inferred from homology"/>
<sequence>MSFFDQLFGGAAQRATTLRYQALENTQAIIELSLDGTLVEANSNFLALLGASAADVVNRSLSSLLATDDSVQGAQADLLLKLGRGENLEVRQVFSGRNRPNRYLNMSYSSIKDSAGKPYRVLGLAHDVTEAYVEEQEQKKNSDIVRALDVCQANVMLADMDMKVLYMNGCLKQALKHHESNIRQEISSFSVDQLIGQSVDVFHQQPEKQRRMISELKEPYHTRINVGGATFSLIATPWLNVAGDRVGTIVEWQDLTDTLAREATEKAMADANARVKQALDVVNTNAMIADNDFNIVYMNESIVEMMENAEDDLRREIPAFEAKKLMGSNIDVFHKNPSHQRSMVASLKDTYKTEIVVGGRTFSLIANPIFNSDSERIGTIVEWQDLTLEVARVAREKKEADSNSRVKQALDVVSTNTMIADNELDIVYMNESIVDMMKNAESDLRKDLPGFQVSQLMGSNIDVFHKRPEHQRQMLAALKDTYRTEIVVGGRTFSLIANPIFNDKSDRIGTIVEWKDRTDEVATEREIDLIVDAATAGDLSQRVELHGKDGFFLNLAEGLNRLLTIADSVVSDTIRIFDGLAQGKLDRRINADYTGSFDKLKQDANATVDRLTDIITRIREAAGTVATGASEIAQGNADLSRRTESQASSLEETASSMEEMTSAVKQTSDNSVHANELASSARKKAENGGDVVSKAVVAMQEINQSSKQISDIIGVIDEIAFQTNLLALNAAVEAARAGEQGRGFAVVAGEVRNLAQRSASAAKEIKELIRDSVDKVEAGTSLVNHSGNTLNEIIAAVENVSSMIQEISTAAREQSAGIDQVNSAVAQMDEMTQQNAALVEEASAAGEAMAEQAQSMMKMMEFFDIELASNPTHGNVTHLPTSTSTSTSNPSSQGPSSNFSVSDDDEWAEF</sequence>
<evidence type="ECO:0000256" key="4">
    <source>
        <dbReference type="ARBA" id="ARBA00029447"/>
    </source>
</evidence>
<dbReference type="RefSeq" id="WP_094061752.1">
    <property type="nucleotide sequence ID" value="NZ_CP022530.1"/>
</dbReference>
<evidence type="ECO:0000313" key="12">
    <source>
        <dbReference type="Proteomes" id="UP000202440"/>
    </source>
</evidence>